<comment type="caution">
    <text evidence="5">The sequence shown here is derived from an EMBL/GenBank/DDBJ whole genome shotgun (WGS) entry which is preliminary data.</text>
</comment>
<organism evidence="5 6">
    <name type="scientific">Streptomyces carpinensis</name>
    <dbReference type="NCBI Taxonomy" id="66369"/>
    <lineage>
        <taxon>Bacteria</taxon>
        <taxon>Bacillati</taxon>
        <taxon>Actinomycetota</taxon>
        <taxon>Actinomycetes</taxon>
        <taxon>Kitasatosporales</taxon>
        <taxon>Streptomycetaceae</taxon>
        <taxon>Streptomyces</taxon>
    </lineage>
</organism>
<dbReference type="Gene3D" id="1.10.10.10">
    <property type="entry name" value="Winged helix-like DNA-binding domain superfamily/Winged helix DNA-binding domain"/>
    <property type="match status" value="1"/>
</dbReference>
<evidence type="ECO:0000313" key="6">
    <source>
        <dbReference type="Proteomes" id="UP001458415"/>
    </source>
</evidence>
<dbReference type="InterPro" id="IPR011991">
    <property type="entry name" value="ArsR-like_HTH"/>
</dbReference>
<dbReference type="InterPro" id="IPR051011">
    <property type="entry name" value="Metal_resp_trans_reg"/>
</dbReference>
<keyword evidence="2" id="KW-0238">DNA-binding</keyword>
<protein>
    <submittedName>
        <fullName evidence="5">Helix-turn-helix domain-containing protein</fullName>
    </submittedName>
</protein>
<evidence type="ECO:0000313" key="5">
    <source>
        <dbReference type="EMBL" id="MER6977227.1"/>
    </source>
</evidence>
<evidence type="ECO:0000256" key="2">
    <source>
        <dbReference type="ARBA" id="ARBA00023125"/>
    </source>
</evidence>
<dbReference type="RefSeq" id="WP_086728341.1">
    <property type="nucleotide sequence ID" value="NZ_MUBM01000233.1"/>
</dbReference>
<dbReference type="Proteomes" id="UP001458415">
    <property type="component" value="Unassembled WGS sequence"/>
</dbReference>
<dbReference type="PANTHER" id="PTHR43132:SF8">
    <property type="entry name" value="HTH-TYPE TRANSCRIPTIONAL REGULATOR KMTR"/>
    <property type="match status" value="1"/>
</dbReference>
<accession>A0ABV1W0Q6</accession>
<dbReference type="InterPro" id="IPR001845">
    <property type="entry name" value="HTH_ArsR_DNA-bd_dom"/>
</dbReference>
<dbReference type="InterPro" id="IPR036388">
    <property type="entry name" value="WH-like_DNA-bd_sf"/>
</dbReference>
<dbReference type="EMBL" id="JBEPCU010000103">
    <property type="protein sequence ID" value="MER6977227.1"/>
    <property type="molecule type" value="Genomic_DNA"/>
</dbReference>
<evidence type="ECO:0000256" key="1">
    <source>
        <dbReference type="ARBA" id="ARBA00023015"/>
    </source>
</evidence>
<evidence type="ECO:0000259" key="4">
    <source>
        <dbReference type="SMART" id="SM00418"/>
    </source>
</evidence>
<dbReference type="InterPro" id="IPR036390">
    <property type="entry name" value="WH_DNA-bd_sf"/>
</dbReference>
<keyword evidence="6" id="KW-1185">Reference proteome</keyword>
<dbReference type="SMART" id="SM00418">
    <property type="entry name" value="HTH_ARSR"/>
    <property type="match status" value="1"/>
</dbReference>
<evidence type="ECO:0000256" key="3">
    <source>
        <dbReference type="ARBA" id="ARBA00023163"/>
    </source>
</evidence>
<keyword evidence="3" id="KW-0804">Transcription</keyword>
<name>A0ABV1W0Q6_9ACTN</name>
<proteinExistence type="predicted"/>
<sequence>MRLHFTSADLRKINLMAPGTLEEMAFSMRSLRAGPTGGQVRRPGLEQWHRRTRTGAAARAGVLFDLVPREGFLPDFLSQLSDDLDTSVALAAQTPTAQLAADIAQLTGSTHTNHRLRELAEGTSAARQGLAADLRHYFSSCLADLWPQVQAGAAADRALRAETLMRGGVDGLLATLGTRWLWEPPILHIPSSRASDVDVPLCGWGLVLVPSYFGGPALLYRPERPTVLTYPMSAGEPPTGASDALGPLLGRTRAAVLAAIRHPAATTTVAERVGISLPSASQHATILRNAGLITTTRTGSAVLHTLSPLGEALLHGDTATR</sequence>
<keyword evidence="1" id="KW-0805">Transcription regulation</keyword>
<dbReference type="PANTHER" id="PTHR43132">
    <property type="entry name" value="ARSENICAL RESISTANCE OPERON REPRESSOR ARSR-RELATED"/>
    <property type="match status" value="1"/>
</dbReference>
<feature type="domain" description="HTH arsR-type" evidence="4">
    <location>
        <begin position="243"/>
        <end position="315"/>
    </location>
</feature>
<gene>
    <name evidence="5" type="ORF">ABT317_09400</name>
</gene>
<dbReference type="CDD" id="cd00090">
    <property type="entry name" value="HTH_ARSR"/>
    <property type="match status" value="1"/>
</dbReference>
<dbReference type="SUPFAM" id="SSF46785">
    <property type="entry name" value="Winged helix' DNA-binding domain"/>
    <property type="match status" value="1"/>
</dbReference>
<reference evidence="5 6" key="1">
    <citation type="submission" date="2024-06" db="EMBL/GenBank/DDBJ databases">
        <title>The Natural Products Discovery Center: Release of the First 8490 Sequenced Strains for Exploring Actinobacteria Biosynthetic Diversity.</title>
        <authorList>
            <person name="Kalkreuter E."/>
            <person name="Kautsar S.A."/>
            <person name="Yang D."/>
            <person name="Bader C.D."/>
            <person name="Teijaro C.N."/>
            <person name="Fluegel L."/>
            <person name="Davis C.M."/>
            <person name="Simpson J.R."/>
            <person name="Lauterbach L."/>
            <person name="Steele A.D."/>
            <person name="Gui C."/>
            <person name="Meng S."/>
            <person name="Li G."/>
            <person name="Viehrig K."/>
            <person name="Ye F."/>
            <person name="Su P."/>
            <person name="Kiefer A.F."/>
            <person name="Nichols A."/>
            <person name="Cepeda A.J."/>
            <person name="Yan W."/>
            <person name="Fan B."/>
            <person name="Jiang Y."/>
            <person name="Adhikari A."/>
            <person name="Zheng C.-J."/>
            <person name="Schuster L."/>
            <person name="Cowan T.M."/>
            <person name="Smanski M.J."/>
            <person name="Chevrette M.G."/>
            <person name="De Carvalho L.P.S."/>
            <person name="Shen B."/>
        </authorList>
    </citation>
    <scope>NUCLEOTIDE SEQUENCE [LARGE SCALE GENOMIC DNA]</scope>
    <source>
        <strain evidence="5 6">NPDC000634</strain>
    </source>
</reference>